<comment type="caution">
    <text evidence="1">The sequence shown here is derived from an EMBL/GenBank/DDBJ whole genome shotgun (WGS) entry which is preliminary data.</text>
</comment>
<keyword evidence="2" id="KW-1185">Reference proteome</keyword>
<dbReference type="Proteomes" id="UP000237105">
    <property type="component" value="Unassembled WGS sequence"/>
</dbReference>
<sequence length="73" mass="7255">MLTGAPWPEISGGGGSTRVGGSLGLLFTVVGGGRTKFGCETPRPVCDFKCSFRQLGGATVSGGCGMGSSVDEL</sequence>
<name>A0A2P5E584_PARAD</name>
<organism evidence="1 2">
    <name type="scientific">Parasponia andersonii</name>
    <name type="common">Sponia andersonii</name>
    <dbReference type="NCBI Taxonomy" id="3476"/>
    <lineage>
        <taxon>Eukaryota</taxon>
        <taxon>Viridiplantae</taxon>
        <taxon>Streptophyta</taxon>
        <taxon>Embryophyta</taxon>
        <taxon>Tracheophyta</taxon>
        <taxon>Spermatophyta</taxon>
        <taxon>Magnoliopsida</taxon>
        <taxon>eudicotyledons</taxon>
        <taxon>Gunneridae</taxon>
        <taxon>Pentapetalae</taxon>
        <taxon>rosids</taxon>
        <taxon>fabids</taxon>
        <taxon>Rosales</taxon>
        <taxon>Cannabaceae</taxon>
        <taxon>Parasponia</taxon>
    </lineage>
</organism>
<evidence type="ECO:0000313" key="1">
    <source>
        <dbReference type="EMBL" id="PON80715.1"/>
    </source>
</evidence>
<reference evidence="2" key="1">
    <citation type="submission" date="2016-06" db="EMBL/GenBank/DDBJ databases">
        <title>Parallel loss of symbiosis genes in relatives of nitrogen-fixing non-legume Parasponia.</title>
        <authorList>
            <person name="Van Velzen R."/>
            <person name="Holmer R."/>
            <person name="Bu F."/>
            <person name="Rutten L."/>
            <person name="Van Zeijl A."/>
            <person name="Liu W."/>
            <person name="Santuari L."/>
            <person name="Cao Q."/>
            <person name="Sharma T."/>
            <person name="Shen D."/>
            <person name="Roswanjaya Y."/>
            <person name="Wardhani T."/>
            <person name="Kalhor M.S."/>
            <person name="Jansen J."/>
            <person name="Van den Hoogen J."/>
            <person name="Gungor B."/>
            <person name="Hartog M."/>
            <person name="Hontelez J."/>
            <person name="Verver J."/>
            <person name="Yang W.-C."/>
            <person name="Schijlen E."/>
            <person name="Repin R."/>
            <person name="Schilthuizen M."/>
            <person name="Schranz E."/>
            <person name="Heidstra R."/>
            <person name="Miyata K."/>
            <person name="Fedorova E."/>
            <person name="Kohlen W."/>
            <person name="Bisseling T."/>
            <person name="Smit S."/>
            <person name="Geurts R."/>
        </authorList>
    </citation>
    <scope>NUCLEOTIDE SEQUENCE [LARGE SCALE GENOMIC DNA]</scope>
    <source>
        <strain evidence="2">cv. WU1-14</strain>
    </source>
</reference>
<protein>
    <submittedName>
        <fullName evidence="1">Uncharacterized protein</fullName>
    </submittedName>
</protein>
<evidence type="ECO:0000313" key="2">
    <source>
        <dbReference type="Proteomes" id="UP000237105"/>
    </source>
</evidence>
<gene>
    <name evidence="1" type="ORF">PanWU01x14_002710</name>
</gene>
<dbReference type="EMBL" id="JXTB01000001">
    <property type="protein sequence ID" value="PON80715.1"/>
    <property type="molecule type" value="Genomic_DNA"/>
</dbReference>
<accession>A0A2P5E584</accession>
<dbReference type="AlphaFoldDB" id="A0A2P5E584"/>
<proteinExistence type="predicted"/>